<accession>A0A086YD49</accession>
<evidence type="ECO:0000256" key="4">
    <source>
        <dbReference type="ARBA" id="ARBA00022989"/>
    </source>
</evidence>
<gene>
    <name evidence="7" type="ORF">CN97_07270</name>
</gene>
<keyword evidence="4" id="KW-1133">Transmembrane helix</keyword>
<comment type="caution">
    <text evidence="7">The sequence shown here is derived from an EMBL/GenBank/DDBJ whole genome shotgun (WGS) entry which is preliminary data.</text>
</comment>
<keyword evidence="5" id="KW-0472">Membrane</keyword>
<feature type="domain" description="EamA" evidence="6">
    <location>
        <begin position="6"/>
        <end position="138"/>
    </location>
</feature>
<name>A0A086YD49_9RHOB</name>
<keyword evidence="8" id="KW-1185">Reference proteome</keyword>
<dbReference type="Proteomes" id="UP000028826">
    <property type="component" value="Unassembled WGS sequence"/>
</dbReference>
<dbReference type="InterPro" id="IPR037185">
    <property type="entry name" value="EmrE-like"/>
</dbReference>
<evidence type="ECO:0000256" key="3">
    <source>
        <dbReference type="ARBA" id="ARBA00022692"/>
    </source>
</evidence>
<dbReference type="AlphaFoldDB" id="A0A086YD49"/>
<dbReference type="OrthoDB" id="8478503at2"/>
<dbReference type="InterPro" id="IPR000620">
    <property type="entry name" value="EamA_dom"/>
</dbReference>
<dbReference type="PANTHER" id="PTHR22911:SF6">
    <property type="entry name" value="SOLUTE CARRIER FAMILY 35 MEMBER G1"/>
    <property type="match status" value="1"/>
</dbReference>
<evidence type="ECO:0000313" key="7">
    <source>
        <dbReference type="EMBL" id="KFI32199.1"/>
    </source>
</evidence>
<evidence type="ECO:0000256" key="2">
    <source>
        <dbReference type="ARBA" id="ARBA00009853"/>
    </source>
</evidence>
<evidence type="ECO:0000313" key="8">
    <source>
        <dbReference type="Proteomes" id="UP000028826"/>
    </source>
</evidence>
<keyword evidence="3" id="KW-0812">Transmembrane</keyword>
<evidence type="ECO:0000256" key="1">
    <source>
        <dbReference type="ARBA" id="ARBA00004141"/>
    </source>
</evidence>
<comment type="subcellular location">
    <subcellularLocation>
        <location evidence="1">Membrane</location>
        <topology evidence="1">Multi-pass membrane protein</topology>
    </subcellularLocation>
</comment>
<reference evidence="7 8" key="1">
    <citation type="submission" date="2014-03" db="EMBL/GenBank/DDBJ databases">
        <title>Genome of Haematobacter massiliensis CCUG 47968.</title>
        <authorList>
            <person name="Wang D."/>
            <person name="Wang G."/>
        </authorList>
    </citation>
    <scope>NUCLEOTIDE SEQUENCE [LARGE SCALE GENOMIC DNA]</scope>
    <source>
        <strain evidence="7 8">CCUG 47968</strain>
    </source>
</reference>
<dbReference type="PANTHER" id="PTHR22911">
    <property type="entry name" value="ACYL-MALONYL CONDENSING ENZYME-RELATED"/>
    <property type="match status" value="1"/>
</dbReference>
<comment type="similarity">
    <text evidence="2">Belongs to the drug/metabolite transporter (DMT) superfamily. 10 TMS drug/metabolite exporter (DME) (TC 2.A.7.3) family.</text>
</comment>
<protein>
    <submittedName>
        <fullName evidence="7">Membrane protein</fullName>
    </submittedName>
</protein>
<proteinExistence type="inferred from homology"/>
<feature type="domain" description="EamA" evidence="6">
    <location>
        <begin position="156"/>
        <end position="285"/>
    </location>
</feature>
<evidence type="ECO:0000259" key="6">
    <source>
        <dbReference type="Pfam" id="PF00892"/>
    </source>
</evidence>
<dbReference type="SUPFAM" id="SSF103481">
    <property type="entry name" value="Multidrug resistance efflux transporter EmrE"/>
    <property type="match status" value="2"/>
</dbReference>
<dbReference type="EMBL" id="JGYG01000001">
    <property type="protein sequence ID" value="KFI32199.1"/>
    <property type="molecule type" value="Genomic_DNA"/>
</dbReference>
<dbReference type="RefSeq" id="WP_035706695.1">
    <property type="nucleotide sequence ID" value="NZ_CAMIFG010000065.1"/>
</dbReference>
<dbReference type="eggNOG" id="COG0697">
    <property type="taxonomic scope" value="Bacteria"/>
</dbReference>
<dbReference type="Pfam" id="PF00892">
    <property type="entry name" value="EamA"/>
    <property type="match status" value="2"/>
</dbReference>
<sequence length="306" mass="33108">MNVFYGIGLKIASVLLFIVMLALVKATTEHVPTGQIVFFRSFFAVLVIVIWLGATKQLGAGLRTKNPFGHLWRGVIGTASMTLNFWSAGLLPLPEVTAIGYAAPLLTVVFASLFLGEVVRGFRISCVLLGLAGVLIVLSPRLSAFGTGMLSERETAGAFIALGSATCAALVQVLLRRMVVTESVSSIVFYFSLFSTLLSLLTIPGWVVPTRTEFWLLLMAGLLGGLAQIFITTAYRYADASVVAPFEYVSMIFALAIGYMFFDEVPTLTMLWGASLVVAAGLLIIWRERQLGLERKRQRQAATPAG</sequence>
<dbReference type="GO" id="GO:0016020">
    <property type="term" value="C:membrane"/>
    <property type="evidence" value="ECO:0007669"/>
    <property type="project" value="UniProtKB-SubCell"/>
</dbReference>
<organism evidence="7 8">
    <name type="scientific">Haematobacter massiliensis</name>
    <dbReference type="NCBI Taxonomy" id="195105"/>
    <lineage>
        <taxon>Bacteria</taxon>
        <taxon>Pseudomonadati</taxon>
        <taxon>Pseudomonadota</taxon>
        <taxon>Alphaproteobacteria</taxon>
        <taxon>Rhodobacterales</taxon>
        <taxon>Paracoccaceae</taxon>
        <taxon>Haematobacter</taxon>
    </lineage>
</organism>
<dbReference type="STRING" id="195105.CN97_07270"/>
<evidence type="ECO:0000256" key="5">
    <source>
        <dbReference type="ARBA" id="ARBA00023136"/>
    </source>
</evidence>